<accession>A0A1D2KJT7</accession>
<feature type="transmembrane region" description="Helical" evidence="8">
    <location>
        <begin position="75"/>
        <end position="94"/>
    </location>
</feature>
<keyword evidence="6 8" id="KW-1133">Transmembrane helix</keyword>
<dbReference type="AlphaFoldDB" id="A0A1D2KJT7"/>
<dbReference type="STRING" id="2756.BFR44_06400"/>
<evidence type="ECO:0000256" key="3">
    <source>
        <dbReference type="ARBA" id="ARBA00022448"/>
    </source>
</evidence>
<reference evidence="10" key="3">
    <citation type="submission" date="2018-04" db="EMBL/GenBank/DDBJ databases">
        <authorList>
            <person name="Go L.Y."/>
            <person name="Mitchell J.A."/>
        </authorList>
    </citation>
    <scope>NUCLEOTIDE SEQUENCE</scope>
    <source>
        <strain evidence="10">BSAS1 3</strain>
    </source>
</reference>
<reference evidence="12" key="2">
    <citation type="submission" date="2018-04" db="EMBL/GenBank/DDBJ databases">
        <authorList>
            <person name="Illikoud N."/>
        </authorList>
    </citation>
    <scope>NUCLEOTIDE SEQUENCE [LARGE SCALE GENOMIC DNA]</scope>
</reference>
<feature type="transmembrane region" description="Helical" evidence="8">
    <location>
        <begin position="228"/>
        <end position="256"/>
    </location>
</feature>
<dbReference type="Proteomes" id="UP000270190">
    <property type="component" value="Unassembled WGS sequence"/>
</dbReference>
<dbReference type="InterPro" id="IPR037294">
    <property type="entry name" value="ABC_BtuC-like"/>
</dbReference>
<organism evidence="9 11">
    <name type="scientific">Brochothrix thermosphacta</name>
    <name type="common">Microbacterium thermosphactum</name>
    <dbReference type="NCBI Taxonomy" id="2756"/>
    <lineage>
        <taxon>Bacteria</taxon>
        <taxon>Bacillati</taxon>
        <taxon>Bacillota</taxon>
        <taxon>Bacilli</taxon>
        <taxon>Bacillales</taxon>
        <taxon>Listeriaceae</taxon>
        <taxon>Brochothrix</taxon>
    </lineage>
</organism>
<comment type="subcellular location">
    <subcellularLocation>
        <location evidence="1">Cell membrane</location>
        <topology evidence="1">Multi-pass membrane protein</topology>
    </subcellularLocation>
</comment>
<dbReference type="GO" id="GO:0022857">
    <property type="term" value="F:transmembrane transporter activity"/>
    <property type="evidence" value="ECO:0007669"/>
    <property type="project" value="InterPro"/>
</dbReference>
<dbReference type="InterPro" id="IPR000522">
    <property type="entry name" value="ABC_transptr_permease_BtuC"/>
</dbReference>
<name>A0A1D2KJT7_BROTH</name>
<reference evidence="9 11" key="1">
    <citation type="submission" date="2017-09" db="EMBL/GenBank/DDBJ databases">
        <title>Complete Genome Sequences of Two Strains of the Meat Spoilage Bacterium Brochothrix thermosphacta Isolated from Ground Chicken.</title>
        <authorList>
            <person name="Paoli G.C."/>
            <person name="Wijey C."/>
            <person name="Chen C.-Y."/>
            <person name="Nguyen L."/>
            <person name="Yan X."/>
            <person name="Irwin P.L."/>
        </authorList>
    </citation>
    <scope>NUCLEOTIDE SEQUENCE [LARGE SCALE GENOMIC DNA]</scope>
    <source>
        <strain evidence="9 11">BI</strain>
    </source>
</reference>
<evidence type="ECO:0000313" key="9">
    <source>
        <dbReference type="EMBL" id="ATF25890.1"/>
    </source>
</evidence>
<feature type="transmembrane region" description="Helical" evidence="8">
    <location>
        <begin position="294"/>
        <end position="315"/>
    </location>
</feature>
<dbReference type="SUPFAM" id="SSF81345">
    <property type="entry name" value="ABC transporter involved in vitamin B12 uptake, BtuC"/>
    <property type="match status" value="1"/>
</dbReference>
<feature type="transmembrane region" description="Helical" evidence="8">
    <location>
        <begin position="106"/>
        <end position="127"/>
    </location>
</feature>
<dbReference type="EMBL" id="OUNC01000045">
    <property type="protein sequence ID" value="SPP29380.1"/>
    <property type="molecule type" value="Genomic_DNA"/>
</dbReference>
<evidence type="ECO:0000256" key="5">
    <source>
        <dbReference type="ARBA" id="ARBA00022692"/>
    </source>
</evidence>
<feature type="transmembrane region" description="Helical" evidence="8">
    <location>
        <begin position="180"/>
        <end position="201"/>
    </location>
</feature>
<dbReference type="Pfam" id="PF01032">
    <property type="entry name" value="FecCD"/>
    <property type="match status" value="1"/>
</dbReference>
<evidence type="ECO:0000256" key="1">
    <source>
        <dbReference type="ARBA" id="ARBA00004651"/>
    </source>
</evidence>
<comment type="similarity">
    <text evidence="2">Belongs to the binding-protein-dependent transport system permease family. FecCD subfamily.</text>
</comment>
<keyword evidence="3" id="KW-0813">Transport</keyword>
<evidence type="ECO:0000313" key="10">
    <source>
        <dbReference type="EMBL" id="SPP29380.1"/>
    </source>
</evidence>
<evidence type="ECO:0000256" key="6">
    <source>
        <dbReference type="ARBA" id="ARBA00022989"/>
    </source>
</evidence>
<dbReference type="RefSeq" id="WP_069119670.1">
    <property type="nucleotide sequence ID" value="NZ_CBCPHX010000004.1"/>
</dbReference>
<evidence type="ECO:0000256" key="4">
    <source>
        <dbReference type="ARBA" id="ARBA00022475"/>
    </source>
</evidence>
<feature type="transmembrane region" description="Helical" evidence="8">
    <location>
        <begin position="12"/>
        <end position="31"/>
    </location>
</feature>
<keyword evidence="4" id="KW-1003">Cell membrane</keyword>
<dbReference type="PANTHER" id="PTHR30472">
    <property type="entry name" value="FERRIC ENTEROBACTIN TRANSPORT SYSTEM PERMEASE PROTEIN"/>
    <property type="match status" value="1"/>
</dbReference>
<evidence type="ECO:0000256" key="8">
    <source>
        <dbReference type="SAM" id="Phobius"/>
    </source>
</evidence>
<dbReference type="CDD" id="cd06550">
    <property type="entry name" value="TM_ABC_iron-siderophores_like"/>
    <property type="match status" value="1"/>
</dbReference>
<dbReference type="PANTHER" id="PTHR30472:SF19">
    <property type="entry name" value="PETROBACTIN IMPORT SYSTEM PERMEASE PROTEIN YCLO"/>
    <property type="match status" value="1"/>
</dbReference>
<sequence length="320" mass="35464">MPHPKKLLIFKFSALSLLALMSILLYMLYRLGGSWEFALETRAVKLAALLLTAIAVAVSTLLFQTLTKNRILTPSIMGLDSLYMLLQTALVYFLGSSTQFLASKNINFLVTLLLMMVFSFLLYYILFGRLSHSIFTLLLFGIILGTLFQSGASFMQMLIDPDDFLIIQGKMFASFNAVNADVLMIATLFTLVALLYVAAIFKNLDVLQLGKDQTINLGISYNGMARHILIIVSILVSTSTALVGPVSFLGLLVVNLSYQYFTTHRHSILLPGTILIAIIALVLGQFIVEKLLTFSTTLSVIINFIGGIYFIYLLVKKGRK</sequence>
<evidence type="ECO:0000256" key="2">
    <source>
        <dbReference type="ARBA" id="ARBA00007935"/>
    </source>
</evidence>
<proteinExistence type="inferred from homology"/>
<dbReference type="Proteomes" id="UP000243591">
    <property type="component" value="Chromosome"/>
</dbReference>
<dbReference type="KEGG" id="bths:CNY62_05460"/>
<dbReference type="Gene3D" id="1.10.3470.10">
    <property type="entry name" value="ABC transporter involved in vitamin B12 uptake, BtuC"/>
    <property type="match status" value="1"/>
</dbReference>
<keyword evidence="7 8" id="KW-0472">Membrane</keyword>
<dbReference type="OrthoDB" id="9796260at2"/>
<dbReference type="GeneID" id="66537479"/>
<feature type="transmembrane region" description="Helical" evidence="8">
    <location>
        <begin position="133"/>
        <end position="159"/>
    </location>
</feature>
<gene>
    <name evidence="10" type="primary">yclO</name>
    <name evidence="10" type="ORF">BTBSAS_50028</name>
    <name evidence="9" type="ORF">CNY62_05460</name>
</gene>
<dbReference type="GO" id="GO:0005886">
    <property type="term" value="C:plasma membrane"/>
    <property type="evidence" value="ECO:0007669"/>
    <property type="project" value="UniProtKB-SubCell"/>
</dbReference>
<feature type="transmembrane region" description="Helical" evidence="8">
    <location>
        <begin position="268"/>
        <end position="288"/>
    </location>
</feature>
<dbReference type="EMBL" id="CP023483">
    <property type="protein sequence ID" value="ATF25890.1"/>
    <property type="molecule type" value="Genomic_DNA"/>
</dbReference>
<keyword evidence="5 8" id="KW-0812">Transmembrane</keyword>
<evidence type="ECO:0000313" key="11">
    <source>
        <dbReference type="Proteomes" id="UP000243591"/>
    </source>
</evidence>
<feature type="transmembrane region" description="Helical" evidence="8">
    <location>
        <begin position="43"/>
        <end position="63"/>
    </location>
</feature>
<keyword evidence="11" id="KW-1185">Reference proteome</keyword>
<protein>
    <submittedName>
        <fullName evidence="9">Iron ABC transporter permease</fullName>
    </submittedName>
    <submittedName>
        <fullName evidence="10">Petrobactin iron-siderophore ABC transporter (Permease)</fullName>
    </submittedName>
</protein>
<evidence type="ECO:0000313" key="12">
    <source>
        <dbReference type="Proteomes" id="UP000270190"/>
    </source>
</evidence>
<evidence type="ECO:0000256" key="7">
    <source>
        <dbReference type="ARBA" id="ARBA00023136"/>
    </source>
</evidence>
<dbReference type="GO" id="GO:0033214">
    <property type="term" value="P:siderophore-iron import into cell"/>
    <property type="evidence" value="ECO:0007669"/>
    <property type="project" value="TreeGrafter"/>
</dbReference>